<keyword evidence="5 10" id="KW-0997">Cell inner membrane</keyword>
<evidence type="ECO:0000256" key="10">
    <source>
        <dbReference type="RuleBase" id="RU362123"/>
    </source>
</evidence>
<evidence type="ECO:0000256" key="5">
    <source>
        <dbReference type="ARBA" id="ARBA00022519"/>
    </source>
</evidence>
<evidence type="ECO:0000256" key="7">
    <source>
        <dbReference type="ARBA" id="ARBA00022927"/>
    </source>
</evidence>
<evidence type="ECO:0000256" key="9">
    <source>
        <dbReference type="ARBA" id="ARBA00023136"/>
    </source>
</evidence>
<evidence type="ECO:0000256" key="1">
    <source>
        <dbReference type="ARBA" id="ARBA00004383"/>
    </source>
</evidence>
<dbReference type="OrthoDB" id="1628901at2"/>
<dbReference type="GO" id="GO:0055085">
    <property type="term" value="P:transmembrane transport"/>
    <property type="evidence" value="ECO:0007669"/>
    <property type="project" value="InterPro"/>
</dbReference>
<dbReference type="GO" id="GO:0015891">
    <property type="term" value="P:siderophore transport"/>
    <property type="evidence" value="ECO:0007669"/>
    <property type="project" value="InterPro"/>
</dbReference>
<evidence type="ECO:0000259" key="12">
    <source>
        <dbReference type="PROSITE" id="PS52015"/>
    </source>
</evidence>
<keyword evidence="6" id="KW-0812">Transmembrane</keyword>
<evidence type="ECO:0000256" key="11">
    <source>
        <dbReference type="SAM" id="MobiDB-lite"/>
    </source>
</evidence>
<dbReference type="GO" id="GO:0031992">
    <property type="term" value="F:energy transducer activity"/>
    <property type="evidence" value="ECO:0007669"/>
    <property type="project" value="InterPro"/>
</dbReference>
<gene>
    <name evidence="13" type="ORF">FLL45_18265</name>
</gene>
<proteinExistence type="inferred from homology"/>
<keyword evidence="14" id="KW-1185">Reference proteome</keyword>
<reference evidence="13 14" key="1">
    <citation type="submission" date="2019-06" db="EMBL/GenBank/DDBJ databases">
        <title>Draft genome of Aliikangiella marina GYP-15.</title>
        <authorList>
            <person name="Wang G."/>
        </authorList>
    </citation>
    <scope>NUCLEOTIDE SEQUENCE [LARGE SCALE GENOMIC DNA]</scope>
    <source>
        <strain evidence="13 14">GYP-15</strain>
    </source>
</reference>
<comment type="caution">
    <text evidence="13">The sequence shown here is derived from an EMBL/GenBank/DDBJ whole genome shotgun (WGS) entry which is preliminary data.</text>
</comment>
<dbReference type="RefSeq" id="WP_142943495.1">
    <property type="nucleotide sequence ID" value="NZ_VIKR01000005.1"/>
</dbReference>
<comment type="similarity">
    <text evidence="2 10">Belongs to the TonB family.</text>
</comment>
<evidence type="ECO:0000256" key="4">
    <source>
        <dbReference type="ARBA" id="ARBA00022475"/>
    </source>
</evidence>
<keyword evidence="7 10" id="KW-0653">Protein transport</keyword>
<evidence type="ECO:0000256" key="2">
    <source>
        <dbReference type="ARBA" id="ARBA00006555"/>
    </source>
</evidence>
<evidence type="ECO:0000256" key="8">
    <source>
        <dbReference type="ARBA" id="ARBA00022989"/>
    </source>
</evidence>
<dbReference type="Proteomes" id="UP000317839">
    <property type="component" value="Unassembled WGS sequence"/>
</dbReference>
<evidence type="ECO:0000256" key="3">
    <source>
        <dbReference type="ARBA" id="ARBA00022448"/>
    </source>
</evidence>
<keyword evidence="10" id="KW-0735">Signal-anchor</keyword>
<dbReference type="SUPFAM" id="SSF74653">
    <property type="entry name" value="TolA/TonB C-terminal domain"/>
    <property type="match status" value="1"/>
</dbReference>
<evidence type="ECO:0000313" key="13">
    <source>
        <dbReference type="EMBL" id="TQV72165.1"/>
    </source>
</evidence>
<dbReference type="GO" id="GO:0015031">
    <property type="term" value="P:protein transport"/>
    <property type="evidence" value="ECO:0007669"/>
    <property type="project" value="UniProtKB-UniRule"/>
</dbReference>
<dbReference type="PRINTS" id="PR01374">
    <property type="entry name" value="TONBPROTEIN"/>
</dbReference>
<dbReference type="EMBL" id="VIKR01000005">
    <property type="protein sequence ID" value="TQV72165.1"/>
    <property type="molecule type" value="Genomic_DNA"/>
</dbReference>
<dbReference type="AlphaFoldDB" id="A0A545T4Q2"/>
<organism evidence="13 14">
    <name type="scientific">Aliikangiella marina</name>
    <dbReference type="NCBI Taxonomy" id="1712262"/>
    <lineage>
        <taxon>Bacteria</taxon>
        <taxon>Pseudomonadati</taxon>
        <taxon>Pseudomonadota</taxon>
        <taxon>Gammaproteobacteria</taxon>
        <taxon>Oceanospirillales</taxon>
        <taxon>Pleioneaceae</taxon>
        <taxon>Aliikangiella</taxon>
    </lineage>
</organism>
<dbReference type="PANTHER" id="PTHR33446">
    <property type="entry name" value="PROTEIN TONB-RELATED"/>
    <property type="match status" value="1"/>
</dbReference>
<feature type="region of interest" description="Disordered" evidence="11">
    <location>
        <begin position="52"/>
        <end position="80"/>
    </location>
</feature>
<dbReference type="InterPro" id="IPR037682">
    <property type="entry name" value="TonB_C"/>
</dbReference>
<dbReference type="InterPro" id="IPR051045">
    <property type="entry name" value="TonB-dependent_transducer"/>
</dbReference>
<protein>
    <recommendedName>
        <fullName evidence="10">Protein TonB</fullName>
    </recommendedName>
</protein>
<dbReference type="GO" id="GO:0030288">
    <property type="term" value="C:outer membrane-bounded periplasmic space"/>
    <property type="evidence" value="ECO:0007669"/>
    <property type="project" value="InterPro"/>
</dbReference>
<dbReference type="InterPro" id="IPR006260">
    <property type="entry name" value="TonB/TolA_C"/>
</dbReference>
<dbReference type="NCBIfam" id="TIGR01352">
    <property type="entry name" value="tonB_Cterm"/>
    <property type="match status" value="1"/>
</dbReference>
<comment type="function">
    <text evidence="10">Interacts with outer membrane receptor proteins that carry out high-affinity binding and energy dependent uptake into the periplasmic space of specific substrates. It could act to transduce energy from the cytoplasmic membrane to specific energy-requiring processes in the outer membrane, resulting in the release into the periplasm of ligands bound by these outer membrane proteins.</text>
</comment>
<feature type="domain" description="TonB C-terminal" evidence="12">
    <location>
        <begin position="108"/>
        <end position="200"/>
    </location>
</feature>
<accession>A0A545T4Q2</accession>
<dbReference type="Gene3D" id="3.30.1150.10">
    <property type="match status" value="1"/>
</dbReference>
<dbReference type="GO" id="GO:0005886">
    <property type="term" value="C:plasma membrane"/>
    <property type="evidence" value="ECO:0007669"/>
    <property type="project" value="UniProtKB-SubCell"/>
</dbReference>
<keyword evidence="9" id="KW-0472">Membrane</keyword>
<sequence>MTRFINAALIAFFITGGLFLGMRELIIGSDIDIKDPVKGPVIDFVRLKRDETVERKKPKPKKPPKPEPQPQMEQPPMQAEDFSADATSMAFSGLDVAEGSGGGLDLGSGDGDLINTLKVNAMYPRRALSRGIEGYVIVKFTVTRQGTVRDPVVVEAEPAGIFNQAAIEAAKKYKYKAKEVDGKAVEVPNIYEKITFKLDK</sequence>
<comment type="subcellular location">
    <subcellularLocation>
        <location evidence="1 10">Cell inner membrane</location>
        <topology evidence="1 10">Single-pass membrane protein</topology>
        <orientation evidence="1 10">Periplasmic side</orientation>
    </subcellularLocation>
</comment>
<evidence type="ECO:0000256" key="6">
    <source>
        <dbReference type="ARBA" id="ARBA00022692"/>
    </source>
</evidence>
<name>A0A545T4Q2_9GAMM</name>
<dbReference type="InterPro" id="IPR003538">
    <property type="entry name" value="TonB"/>
</dbReference>
<keyword evidence="3 10" id="KW-0813">Transport</keyword>
<dbReference type="PROSITE" id="PS52015">
    <property type="entry name" value="TONB_CTD"/>
    <property type="match status" value="1"/>
</dbReference>
<keyword evidence="8" id="KW-1133">Transmembrane helix</keyword>
<keyword evidence="4 10" id="KW-1003">Cell membrane</keyword>
<evidence type="ECO:0000313" key="14">
    <source>
        <dbReference type="Proteomes" id="UP000317839"/>
    </source>
</evidence>
<dbReference type="Pfam" id="PF03544">
    <property type="entry name" value="TonB_C"/>
    <property type="match status" value="1"/>
</dbReference>